<protein>
    <submittedName>
        <fullName evidence="1">IclR family transcriptional regulator</fullName>
    </submittedName>
</protein>
<dbReference type="EMBL" id="AKCV02000015">
    <property type="protein sequence ID" value="TMS58377.1"/>
    <property type="molecule type" value="Genomic_DNA"/>
</dbReference>
<reference evidence="1" key="1">
    <citation type="submission" date="2019-05" db="EMBL/GenBank/DDBJ databases">
        <title>Revised genome assembly of Burkholderiaceae (previously Ralstonia) sp. PBA.</title>
        <authorList>
            <person name="Gan H.M."/>
        </authorList>
    </citation>
    <scope>NUCLEOTIDE SEQUENCE</scope>
    <source>
        <strain evidence="1">PBA</strain>
    </source>
</reference>
<accession>A0ACD3SQ64</accession>
<organism evidence="1 2">
    <name type="scientific">Imbroritus primus</name>
    <dbReference type="NCBI Taxonomy" id="3058603"/>
    <lineage>
        <taxon>Bacteria</taxon>
        <taxon>Pseudomonadati</taxon>
        <taxon>Pseudomonadota</taxon>
        <taxon>Betaproteobacteria</taxon>
        <taxon>Burkholderiales</taxon>
        <taxon>Burkholderiaceae</taxon>
        <taxon>Imbroritus</taxon>
    </lineage>
</organism>
<proteinExistence type="predicted"/>
<comment type="caution">
    <text evidence="1">The sequence shown here is derived from an EMBL/GenBank/DDBJ whole genome shotgun (WGS) entry which is preliminary data.</text>
</comment>
<evidence type="ECO:0000313" key="1">
    <source>
        <dbReference type="EMBL" id="TMS58377.1"/>
    </source>
</evidence>
<keyword evidence="2" id="KW-1185">Reference proteome</keyword>
<dbReference type="Proteomes" id="UP000004277">
    <property type="component" value="Unassembled WGS sequence"/>
</dbReference>
<gene>
    <name evidence="1" type="ORF">MW7_006455</name>
</gene>
<sequence>MEDLDDGGASFLDAETLAAHPQFASTLANGLAVLGCFGGGQTVLGNKDFAERLQLSRPTVSRLTFTLMGLGYLRRDRATGKYSLGPAVLSLGYPLLSQLTVRQIASPEMLELARHARGPVSIGTRDRLQVVYVETVQAYDSNATKPDIGSTRPFLRTAIGRALLASYSVPQRTALLRRLRETVPQEWAAFHAAAEQACTEIAQQDFCIVAGDWRPTLAAVAVPMRAPVGGMHLAFNLTVPAYATDRQHLQTDLGPRLVSLVRSIEYKLGLGDH</sequence>
<evidence type="ECO:0000313" key="2">
    <source>
        <dbReference type="Proteomes" id="UP000004277"/>
    </source>
</evidence>
<name>A0ACD3SQ64_9BURK</name>